<comment type="caution">
    <text evidence="1">The sequence shown here is derived from an EMBL/GenBank/DDBJ whole genome shotgun (WGS) entry which is preliminary data.</text>
</comment>
<proteinExistence type="predicted"/>
<dbReference type="EMBL" id="CAJVPT010060114">
    <property type="protein sequence ID" value="CAG8763137.1"/>
    <property type="molecule type" value="Genomic_DNA"/>
</dbReference>
<dbReference type="Proteomes" id="UP000789525">
    <property type="component" value="Unassembled WGS sequence"/>
</dbReference>
<feature type="non-terminal residue" evidence="1">
    <location>
        <position position="131"/>
    </location>
</feature>
<gene>
    <name evidence="1" type="ORF">ACOLOM_LOCUS13300</name>
</gene>
<feature type="non-terminal residue" evidence="1">
    <location>
        <position position="1"/>
    </location>
</feature>
<evidence type="ECO:0000313" key="1">
    <source>
        <dbReference type="EMBL" id="CAG8763137.1"/>
    </source>
</evidence>
<sequence>MSTPLPEEDLVPNVPLVFVSNSYLDDLTTNIRTRPIPWEGYQKAELITQEELELLKRVDNQSREQVRSVMQKGSQKYAELYLNLLEKLNRVDTVQYVLVLVSDMLFDDEQRVSFYHNLSAQNPELPYHPFL</sequence>
<evidence type="ECO:0000313" key="2">
    <source>
        <dbReference type="Proteomes" id="UP000789525"/>
    </source>
</evidence>
<keyword evidence="2" id="KW-1185">Reference proteome</keyword>
<accession>A0ACA9QRS0</accession>
<protein>
    <submittedName>
        <fullName evidence="1">3431_t:CDS:1</fullName>
    </submittedName>
</protein>
<name>A0ACA9QRS0_9GLOM</name>
<organism evidence="1 2">
    <name type="scientific">Acaulospora colombiana</name>
    <dbReference type="NCBI Taxonomy" id="27376"/>
    <lineage>
        <taxon>Eukaryota</taxon>
        <taxon>Fungi</taxon>
        <taxon>Fungi incertae sedis</taxon>
        <taxon>Mucoromycota</taxon>
        <taxon>Glomeromycotina</taxon>
        <taxon>Glomeromycetes</taxon>
        <taxon>Diversisporales</taxon>
        <taxon>Acaulosporaceae</taxon>
        <taxon>Acaulospora</taxon>
    </lineage>
</organism>
<reference evidence="1" key="1">
    <citation type="submission" date="2021-06" db="EMBL/GenBank/DDBJ databases">
        <authorList>
            <person name="Kallberg Y."/>
            <person name="Tangrot J."/>
            <person name="Rosling A."/>
        </authorList>
    </citation>
    <scope>NUCLEOTIDE SEQUENCE</scope>
    <source>
        <strain evidence="1">CL356</strain>
    </source>
</reference>